<feature type="repeat" description="WD" evidence="5">
    <location>
        <begin position="610"/>
        <end position="631"/>
    </location>
</feature>
<dbReference type="PANTHER" id="PTHR19854:SF15">
    <property type="entry name" value="TRANSDUCIN BETA-LIKE PROTEIN 3"/>
    <property type="match status" value="1"/>
</dbReference>
<gene>
    <name evidence="8" type="ORF">PPROV_000994700</name>
</gene>
<accession>A0A830HW96</accession>
<evidence type="ECO:0000256" key="4">
    <source>
        <dbReference type="ARBA" id="ARBA00023242"/>
    </source>
</evidence>
<evidence type="ECO:0000313" key="8">
    <source>
        <dbReference type="EMBL" id="GHP11218.1"/>
    </source>
</evidence>
<keyword evidence="3" id="KW-0677">Repeat</keyword>
<sequence>MASSSSSLAFSLELSLKPWHTGGPCVSASYPFDVVTSGVSGPPKTSHPGFGFEHNIFACALSDAVSIVSLGGAAESPPRRGASLSSSASDVVDRESQSTQLLCTIPGDTEPVTALTLAITQDKAIVHVASRSLTVRAFDVTAAITPGSKSGASAQPKQVRAFKPHTLPITTMSLDRSTRFLATASVDRCACVYDTEVTRGPAAVRTHYFDGHAGVVTAVALVTMPGAKAPSTLVTGAENGEIRAYDLKTKSTTARFQPHTAAVTSLATNDAYLFTASRDQAVHCYAIDAFAGRGASTKKMNSKPSAAYVLECFERIEAIAAAPPWMAPASKPCVVIAGERGVARIMDASAPTRKSECLWSVSALSGTRFEDEEAAAEMGGIVNVLANETSVVLVRGDGVLVSLRRTARAGKFAGARGNEMEPPSNVVRSERVGYLGEVTALKLLAPLPSSEKASASLSEGLVAVATSGRELSVLVRGTSMERAEVLSGHTAAVLALDTVPVARTAQIAKACYARWGGAPPASGALSILASVSKDRSLRVWFVAHGRSGSDEEDDRVRYACAVATEAHVDAASAVALFCRPTPLDAGGAEAGITPQNADGTIGGRRFVYALTAGADRSLKLWDVEASLATYTSKATAAAAAQKKELKPTSAVALVTRSAHNKDVNCVCVSPNGKMAATGSQDKTAKLWSLPTLKPVATLRGHRRGVWAASFSPVDALLATCSGDCTAKVWSASDGRLLFTLEGHEASVLSCQFLPSAMAAVRLAAKIEGGDGTPSRDTRLGKRKSVDADSEKEEGAELAAAAAAANARMPTSSLVTTDADGMVRLWNATQGSVVCDLVESSATDGNGDNSAGTSDAPHGDKAWALDTVYDANLGSFVVATGAGDASVCVWRDGSMAAAADARARSASAEQAEHTMKRLLSDARGNASDSSAVAETACRAAVLALKLGHPMHVLGALRLALSSIVIPDDEDREDDEILSPLVSFVHAICEESGEADVGLETNTDALLLRLVTYCRDWNANAHHCHVAQHVLHALMRTPVALRQLLGRASGDPSIASSARDVLRGIHAHTARHVDRMERLVRQTYMVDHILHSASASGGGGGAPTAALIGRI</sequence>
<dbReference type="Gene3D" id="2.130.10.10">
    <property type="entry name" value="YVTN repeat-like/Quinoprotein amine dehydrogenase"/>
    <property type="match status" value="3"/>
</dbReference>
<feature type="region of interest" description="Disordered" evidence="6">
    <location>
        <begin position="767"/>
        <end position="792"/>
    </location>
</feature>
<feature type="compositionally biased region" description="Low complexity" evidence="6">
    <location>
        <begin position="79"/>
        <end position="89"/>
    </location>
</feature>
<dbReference type="PROSITE" id="PS50082">
    <property type="entry name" value="WD_REPEATS_2"/>
    <property type="match status" value="3"/>
</dbReference>
<evidence type="ECO:0000256" key="3">
    <source>
        <dbReference type="ARBA" id="ARBA00022737"/>
    </source>
</evidence>
<name>A0A830HW96_9CHLO</name>
<comment type="subcellular location">
    <subcellularLocation>
        <location evidence="1">Nucleus</location>
        <location evidence="1">Nucleolus</location>
    </subcellularLocation>
</comment>
<dbReference type="EMBL" id="BNJQ01000033">
    <property type="protein sequence ID" value="GHP11218.1"/>
    <property type="molecule type" value="Genomic_DNA"/>
</dbReference>
<dbReference type="SUPFAM" id="SSF50978">
    <property type="entry name" value="WD40 repeat-like"/>
    <property type="match status" value="1"/>
</dbReference>
<dbReference type="Proteomes" id="UP000660262">
    <property type="component" value="Unassembled WGS sequence"/>
</dbReference>
<dbReference type="InterPro" id="IPR036322">
    <property type="entry name" value="WD40_repeat_dom_sf"/>
</dbReference>
<evidence type="ECO:0000256" key="2">
    <source>
        <dbReference type="ARBA" id="ARBA00022574"/>
    </source>
</evidence>
<dbReference type="PANTHER" id="PTHR19854">
    <property type="entry name" value="TRANSDUCIN BETA-LIKE 3"/>
    <property type="match status" value="1"/>
</dbReference>
<keyword evidence="4" id="KW-0539">Nucleus</keyword>
<feature type="compositionally biased region" description="Basic and acidic residues" evidence="6">
    <location>
        <begin position="773"/>
        <end position="792"/>
    </location>
</feature>
<dbReference type="AlphaFoldDB" id="A0A830HW96"/>
<feature type="region of interest" description="Disordered" evidence="6">
    <location>
        <begin position="72"/>
        <end position="92"/>
    </location>
</feature>
<dbReference type="InterPro" id="IPR013934">
    <property type="entry name" value="Utp13_C"/>
</dbReference>
<keyword evidence="2 5" id="KW-0853">WD repeat</keyword>
<evidence type="ECO:0000259" key="7">
    <source>
        <dbReference type="Pfam" id="PF08625"/>
    </source>
</evidence>
<evidence type="ECO:0000256" key="1">
    <source>
        <dbReference type="ARBA" id="ARBA00004604"/>
    </source>
</evidence>
<reference evidence="8" key="1">
    <citation type="submission" date="2020-10" db="EMBL/GenBank/DDBJ databases">
        <title>Unveiling of a novel bifunctional photoreceptor, Dualchrome1, isolated from a cosmopolitan green alga.</title>
        <authorList>
            <person name="Suzuki S."/>
            <person name="Kawachi M."/>
        </authorList>
    </citation>
    <scope>NUCLEOTIDE SEQUENCE</scope>
    <source>
        <strain evidence="8">NIES 2893</strain>
    </source>
</reference>
<evidence type="ECO:0000256" key="5">
    <source>
        <dbReference type="PROSITE-ProRule" id="PRU00221"/>
    </source>
</evidence>
<keyword evidence="9" id="KW-1185">Reference proteome</keyword>
<comment type="caution">
    <text evidence="8">The sequence shown here is derived from an EMBL/GenBank/DDBJ whole genome shotgun (WGS) entry which is preliminary data.</text>
</comment>
<dbReference type="PROSITE" id="PS50294">
    <property type="entry name" value="WD_REPEATS_REGION"/>
    <property type="match status" value="2"/>
</dbReference>
<evidence type="ECO:0000313" key="9">
    <source>
        <dbReference type="Proteomes" id="UP000660262"/>
    </source>
</evidence>
<dbReference type="InterPro" id="IPR015943">
    <property type="entry name" value="WD40/YVTN_repeat-like_dom_sf"/>
</dbReference>
<protein>
    <submittedName>
        <fullName evidence="8">U3 small nucleolar RNA-associated protein 13</fullName>
    </submittedName>
</protein>
<evidence type="ECO:0000256" key="6">
    <source>
        <dbReference type="SAM" id="MobiDB-lite"/>
    </source>
</evidence>
<organism evidence="8 9">
    <name type="scientific">Pycnococcus provasolii</name>
    <dbReference type="NCBI Taxonomy" id="41880"/>
    <lineage>
        <taxon>Eukaryota</taxon>
        <taxon>Viridiplantae</taxon>
        <taxon>Chlorophyta</taxon>
        <taxon>Pseudoscourfieldiophyceae</taxon>
        <taxon>Pseudoscourfieldiales</taxon>
        <taxon>Pycnococcaceae</taxon>
        <taxon>Pycnococcus</taxon>
    </lineage>
</organism>
<dbReference type="Pfam" id="PF00400">
    <property type="entry name" value="WD40"/>
    <property type="match status" value="3"/>
</dbReference>
<dbReference type="SMART" id="SM00320">
    <property type="entry name" value="WD40"/>
    <property type="match status" value="9"/>
</dbReference>
<dbReference type="GO" id="GO:0006364">
    <property type="term" value="P:rRNA processing"/>
    <property type="evidence" value="ECO:0007669"/>
    <property type="project" value="InterPro"/>
</dbReference>
<dbReference type="Pfam" id="PF08625">
    <property type="entry name" value="Utp13"/>
    <property type="match status" value="1"/>
</dbReference>
<dbReference type="OrthoDB" id="5414888at2759"/>
<feature type="domain" description="U3 small nucleolar RNA-associated protein 13 C-terminal" evidence="7">
    <location>
        <begin position="937"/>
        <end position="1090"/>
    </location>
</feature>
<feature type="repeat" description="WD" evidence="5">
    <location>
        <begin position="698"/>
        <end position="739"/>
    </location>
</feature>
<feature type="repeat" description="WD" evidence="5">
    <location>
        <begin position="656"/>
        <end position="697"/>
    </location>
</feature>
<dbReference type="InterPro" id="IPR001680">
    <property type="entry name" value="WD40_rpt"/>
</dbReference>
<dbReference type="GO" id="GO:0032040">
    <property type="term" value="C:small-subunit processome"/>
    <property type="evidence" value="ECO:0007669"/>
    <property type="project" value="InterPro"/>
</dbReference>
<proteinExistence type="predicted"/>